<evidence type="ECO:0000313" key="3">
    <source>
        <dbReference type="Proteomes" id="UP000544107"/>
    </source>
</evidence>
<dbReference type="Pfam" id="PF12358">
    <property type="entry name" value="DUF3644"/>
    <property type="match status" value="1"/>
</dbReference>
<dbReference type="RefSeq" id="WP_234801500.1">
    <property type="nucleotide sequence ID" value="NZ_JACIED010000007.1"/>
</dbReference>
<proteinExistence type="predicted"/>
<organism evidence="2 3">
    <name type="scientific">Allorhizobium taibaishanense</name>
    <dbReference type="NCBI Taxonomy" id="887144"/>
    <lineage>
        <taxon>Bacteria</taxon>
        <taxon>Pseudomonadati</taxon>
        <taxon>Pseudomonadota</taxon>
        <taxon>Alphaproteobacteria</taxon>
        <taxon>Hyphomicrobiales</taxon>
        <taxon>Rhizobiaceae</taxon>
        <taxon>Rhizobium/Agrobacterium group</taxon>
        <taxon>Allorhizobium</taxon>
    </lineage>
</organism>
<accession>A0A7W6HRU5</accession>
<comment type="caution">
    <text evidence="2">The sequence shown here is derived from an EMBL/GenBank/DDBJ whole genome shotgun (WGS) entry which is preliminary data.</text>
</comment>
<gene>
    <name evidence="2" type="ORF">GGQ71_004580</name>
</gene>
<dbReference type="AlphaFoldDB" id="A0A7W6HRU5"/>
<sequence length="405" mass="46130">MAKKPRLPLERWEIALVKAMLARGRYSDQEILAYFTRPTRSVNHRVISEIRTESKHKAVKAATDDDLSDYLATWPDIDPATGLSVRGDELLIKAREAMIAAVHTFNGAGLTFRAELFIVTSVIAWTYLMHAFYRREGIDYRYKNADGTVKKTTSGEDCYWELGMCLRHGRCPIPGGAVKNLEFLIMIRHEIEHRMTSRIDDAVSAKMQACCINFNEAIKKLFGGQYGLERRLPIALQFVTFSSDQRSILKKASSLPAHIETLMDEFHNGLSDEQMADPDFAYRVVFVPKLANRKSAADLAVEFVKPGSEEAAEINRVLLKEVEKKRYLGKQIIEIMQAEGYPKFKQGSHTALWHALDAKNPANNFGRDGEYKGMWVWYESWLQRVRAHCQEHAADYQDVAVDLHA</sequence>
<name>A0A7W6HRU5_9HYPH</name>
<evidence type="ECO:0000259" key="1">
    <source>
        <dbReference type="Pfam" id="PF12358"/>
    </source>
</evidence>
<protein>
    <recommendedName>
        <fullName evidence="1">DUF3644 domain-containing protein</fullName>
    </recommendedName>
</protein>
<reference evidence="2 3" key="1">
    <citation type="submission" date="2020-08" db="EMBL/GenBank/DDBJ databases">
        <title>Genomic Encyclopedia of Type Strains, Phase IV (KMG-IV): sequencing the most valuable type-strain genomes for metagenomic binning, comparative biology and taxonomic classification.</title>
        <authorList>
            <person name="Goeker M."/>
        </authorList>
    </citation>
    <scope>NUCLEOTIDE SEQUENCE [LARGE SCALE GENOMIC DNA]</scope>
    <source>
        <strain evidence="2 3">DSM 100021</strain>
    </source>
</reference>
<evidence type="ECO:0000313" key="2">
    <source>
        <dbReference type="EMBL" id="MBB4010282.1"/>
    </source>
</evidence>
<feature type="domain" description="DUF3644" evidence="1">
    <location>
        <begin position="89"/>
        <end position="269"/>
    </location>
</feature>
<dbReference type="InterPro" id="IPR022104">
    <property type="entry name" value="DUF3644"/>
</dbReference>
<dbReference type="EMBL" id="JACIED010000007">
    <property type="protein sequence ID" value="MBB4010282.1"/>
    <property type="molecule type" value="Genomic_DNA"/>
</dbReference>
<dbReference type="Proteomes" id="UP000544107">
    <property type="component" value="Unassembled WGS sequence"/>
</dbReference>